<keyword evidence="4" id="KW-0694">RNA-binding</keyword>
<feature type="domain" description="tRNA nucleotidyltransferase/poly(A) polymerase RNA and SrmB- binding" evidence="6">
    <location>
        <begin position="259"/>
        <end position="321"/>
    </location>
</feature>
<keyword evidence="8" id="KW-1185">Reference proteome</keyword>
<evidence type="ECO:0000256" key="2">
    <source>
        <dbReference type="ARBA" id="ARBA00022679"/>
    </source>
</evidence>
<sequence>MAISSVGFACRSYLPVRNRTLQHHCLREIRFNAVAAAAANETVEEPDGFAKVGDRQDKVADATRDREWKQVNSKDLGISSSMIDKPTRQVLNGLKSKGHDVYLVGGCVRDLILKRTPRDFDILTSAELREVVRTFSRCEIVGRRFPICHVHVGDDDIVEVSSFSTSAQNNSSRNMRSELRESSVSDGDEDCIRLNNCLQRDFTINGLMFDPYAKVVYDYLGGIEDIRKAKVRTVIHAGTSFQQDCARILRAIRVAARLGFRISKETAHFIKHLSFLVQRLDKGRILMEMNYMLAYGSAEASLRLLWKFGILEIILPIQAAYLARSGFRRRDKRTNMLLSLFANLDKLLAPDRPCHSSLWIAILAFHKALSDQPRSPLVVAAFSLAVHNGGDILEAAKITKKITRPHDSSFFELVQDPEKKENIEFQTLLDEVMDLDASVKDALNQMTDGYYISKAMAAYPQAPFSDMVFIPLQLYLRAGRIFECVKEERRMGVVDAKQGSKIEYAALYSGDVTETRHVFARVVFDTVFPLNLSQES</sequence>
<dbReference type="SUPFAM" id="SSF81891">
    <property type="entry name" value="Poly A polymerase C-terminal region-like"/>
    <property type="match status" value="1"/>
</dbReference>
<name>A0ABQ7MA88_BRACM</name>
<dbReference type="InterPro" id="IPR002646">
    <property type="entry name" value="PolA_pol_head_dom"/>
</dbReference>
<comment type="caution">
    <text evidence="7">The sequence shown here is derived from an EMBL/GenBank/DDBJ whole genome shotgun (WGS) entry which is preliminary data.</text>
</comment>
<evidence type="ECO:0000259" key="6">
    <source>
        <dbReference type="Pfam" id="PF12627"/>
    </source>
</evidence>
<dbReference type="Gene3D" id="1.10.3090.10">
    <property type="entry name" value="cca-adding enzyme, domain 2"/>
    <property type="match status" value="1"/>
</dbReference>
<dbReference type="Pfam" id="PF01743">
    <property type="entry name" value="PolyA_pol"/>
    <property type="match status" value="1"/>
</dbReference>
<dbReference type="PANTHER" id="PTHR43051:SF2">
    <property type="entry name" value="POLYNUCLEOTIDE ADENYLYLTRANSFERASE FAMILY PROTEIN-RELATED"/>
    <property type="match status" value="1"/>
</dbReference>
<accession>A0ABQ7MA88</accession>
<dbReference type="PANTHER" id="PTHR43051">
    <property type="entry name" value="POLYNUCLEOTIDE ADENYLYLTRANSFERASE FAMILY PROTEIN"/>
    <property type="match status" value="1"/>
</dbReference>
<dbReference type="SUPFAM" id="SSF81301">
    <property type="entry name" value="Nucleotidyltransferase"/>
    <property type="match status" value="1"/>
</dbReference>
<dbReference type="InterPro" id="IPR052191">
    <property type="entry name" value="tRNA_ntf/polyA_polymerase_I"/>
</dbReference>
<keyword evidence="3" id="KW-0547">Nucleotide-binding</keyword>
<feature type="domain" description="Poly A polymerase head" evidence="5">
    <location>
        <begin position="101"/>
        <end position="232"/>
    </location>
</feature>
<dbReference type="Pfam" id="PF12627">
    <property type="entry name" value="PolyA_pol_RNAbd"/>
    <property type="match status" value="1"/>
</dbReference>
<evidence type="ECO:0000313" key="8">
    <source>
        <dbReference type="Proteomes" id="UP000823674"/>
    </source>
</evidence>
<proteinExistence type="inferred from homology"/>
<dbReference type="EMBL" id="JADBGQ010000006">
    <property type="protein sequence ID" value="KAG5394296.1"/>
    <property type="molecule type" value="Genomic_DNA"/>
</dbReference>
<evidence type="ECO:0000313" key="7">
    <source>
        <dbReference type="EMBL" id="KAG5394296.1"/>
    </source>
</evidence>
<keyword evidence="2 4" id="KW-0808">Transferase</keyword>
<evidence type="ECO:0000256" key="3">
    <source>
        <dbReference type="ARBA" id="ARBA00022741"/>
    </source>
</evidence>
<dbReference type="InterPro" id="IPR043519">
    <property type="entry name" value="NT_sf"/>
</dbReference>
<evidence type="ECO:0000259" key="5">
    <source>
        <dbReference type="Pfam" id="PF01743"/>
    </source>
</evidence>
<dbReference type="Proteomes" id="UP000823674">
    <property type="component" value="Chromosome A06"/>
</dbReference>
<gene>
    <name evidence="7" type="primary">A06p042240.1_BraROA</name>
    <name evidence="7" type="ORF">IGI04_024259</name>
</gene>
<organism evidence="7 8">
    <name type="scientific">Brassica rapa subsp. trilocularis</name>
    <dbReference type="NCBI Taxonomy" id="1813537"/>
    <lineage>
        <taxon>Eukaryota</taxon>
        <taxon>Viridiplantae</taxon>
        <taxon>Streptophyta</taxon>
        <taxon>Embryophyta</taxon>
        <taxon>Tracheophyta</taxon>
        <taxon>Spermatophyta</taxon>
        <taxon>Magnoliopsida</taxon>
        <taxon>eudicotyledons</taxon>
        <taxon>Gunneridae</taxon>
        <taxon>Pentapetalae</taxon>
        <taxon>rosids</taxon>
        <taxon>malvids</taxon>
        <taxon>Brassicales</taxon>
        <taxon>Brassicaceae</taxon>
        <taxon>Brassiceae</taxon>
        <taxon>Brassica</taxon>
    </lineage>
</organism>
<dbReference type="InterPro" id="IPR032828">
    <property type="entry name" value="PolyA_RNA-bd"/>
</dbReference>
<protein>
    <recommendedName>
        <fullName evidence="9">Poly A polymerase head domain-containing protein</fullName>
    </recommendedName>
</protein>
<evidence type="ECO:0000256" key="1">
    <source>
        <dbReference type="ARBA" id="ARBA00007265"/>
    </source>
</evidence>
<evidence type="ECO:0008006" key="9">
    <source>
        <dbReference type="Google" id="ProtNLM"/>
    </source>
</evidence>
<dbReference type="Gene3D" id="3.30.460.10">
    <property type="entry name" value="Beta Polymerase, domain 2"/>
    <property type="match status" value="1"/>
</dbReference>
<comment type="similarity">
    <text evidence="1 4">Belongs to the tRNA nucleotidyltransferase/poly(A) polymerase family.</text>
</comment>
<reference evidence="7 8" key="1">
    <citation type="submission" date="2021-03" db="EMBL/GenBank/DDBJ databases">
        <authorList>
            <person name="King G.J."/>
            <person name="Bancroft I."/>
            <person name="Baten A."/>
            <person name="Bloomfield J."/>
            <person name="Borpatragohain P."/>
            <person name="He Z."/>
            <person name="Irish N."/>
            <person name="Irwin J."/>
            <person name="Liu K."/>
            <person name="Mauleon R.P."/>
            <person name="Moore J."/>
            <person name="Morris R."/>
            <person name="Ostergaard L."/>
            <person name="Wang B."/>
            <person name="Wells R."/>
        </authorList>
    </citation>
    <scope>NUCLEOTIDE SEQUENCE [LARGE SCALE GENOMIC DNA]</scope>
    <source>
        <strain evidence="7">R-o-18</strain>
        <tissue evidence="7">Leaf</tissue>
    </source>
</reference>
<evidence type="ECO:0000256" key="4">
    <source>
        <dbReference type="RuleBase" id="RU003953"/>
    </source>
</evidence>
<dbReference type="CDD" id="cd05398">
    <property type="entry name" value="NT_ClassII-CCAase"/>
    <property type="match status" value="1"/>
</dbReference>